<dbReference type="AlphaFoldDB" id="A0AAN6MLJ2"/>
<evidence type="ECO:0000313" key="2">
    <source>
        <dbReference type="EMBL" id="KAK3902844.1"/>
    </source>
</evidence>
<evidence type="ECO:0000313" key="3">
    <source>
        <dbReference type="Proteomes" id="UP001303889"/>
    </source>
</evidence>
<gene>
    <name evidence="2" type="ORF">C8A05DRAFT_15143</name>
</gene>
<dbReference type="PANTHER" id="PTHR42080:SF3">
    <property type="entry name" value="SRR1-LIKE DOMAIN-CONTAINING PROTEIN"/>
    <property type="match status" value="1"/>
</dbReference>
<dbReference type="InterPro" id="IPR012942">
    <property type="entry name" value="SRR1-like"/>
</dbReference>
<reference evidence="2" key="2">
    <citation type="submission" date="2023-05" db="EMBL/GenBank/DDBJ databases">
        <authorList>
            <consortium name="Lawrence Berkeley National Laboratory"/>
            <person name="Steindorff A."/>
            <person name="Hensen N."/>
            <person name="Bonometti L."/>
            <person name="Westerberg I."/>
            <person name="Brannstrom I.O."/>
            <person name="Guillou S."/>
            <person name="Cros-Aarteil S."/>
            <person name="Calhoun S."/>
            <person name="Haridas S."/>
            <person name="Kuo A."/>
            <person name="Mondo S."/>
            <person name="Pangilinan J."/>
            <person name="Riley R."/>
            <person name="Labutti K."/>
            <person name="Andreopoulos B."/>
            <person name="Lipzen A."/>
            <person name="Chen C."/>
            <person name="Yanf M."/>
            <person name="Daum C."/>
            <person name="Ng V."/>
            <person name="Clum A."/>
            <person name="Ohm R."/>
            <person name="Martin F."/>
            <person name="Silar P."/>
            <person name="Natvig D."/>
            <person name="Lalanne C."/>
            <person name="Gautier V."/>
            <person name="Ament-Velasquez S.L."/>
            <person name="Kruys A."/>
            <person name="Hutchinson M.I."/>
            <person name="Powell A.J."/>
            <person name="Barry K."/>
            <person name="Miller A.N."/>
            <person name="Grigoriev I.V."/>
            <person name="Debuchy R."/>
            <person name="Gladieux P."/>
            <person name="Thoren M.H."/>
            <person name="Johannesson H."/>
        </authorList>
    </citation>
    <scope>NUCLEOTIDE SEQUENCE</scope>
    <source>
        <strain evidence="2">CBS 103.79</strain>
    </source>
</reference>
<reference evidence="2" key="1">
    <citation type="journal article" date="2023" name="Mol. Phylogenet. Evol.">
        <title>Genome-scale phylogeny and comparative genomics of the fungal order Sordariales.</title>
        <authorList>
            <person name="Hensen N."/>
            <person name="Bonometti L."/>
            <person name="Westerberg I."/>
            <person name="Brannstrom I.O."/>
            <person name="Guillou S."/>
            <person name="Cros-Aarteil S."/>
            <person name="Calhoun S."/>
            <person name="Haridas S."/>
            <person name="Kuo A."/>
            <person name="Mondo S."/>
            <person name="Pangilinan J."/>
            <person name="Riley R."/>
            <person name="LaButti K."/>
            <person name="Andreopoulos B."/>
            <person name="Lipzen A."/>
            <person name="Chen C."/>
            <person name="Yan M."/>
            <person name="Daum C."/>
            <person name="Ng V."/>
            <person name="Clum A."/>
            <person name="Steindorff A."/>
            <person name="Ohm R.A."/>
            <person name="Martin F."/>
            <person name="Silar P."/>
            <person name="Natvig D.O."/>
            <person name="Lalanne C."/>
            <person name="Gautier V."/>
            <person name="Ament-Velasquez S.L."/>
            <person name="Kruys A."/>
            <person name="Hutchinson M.I."/>
            <person name="Powell A.J."/>
            <person name="Barry K."/>
            <person name="Miller A.N."/>
            <person name="Grigoriev I.V."/>
            <person name="Debuchy R."/>
            <person name="Gladieux P."/>
            <person name="Hiltunen Thoren M."/>
            <person name="Johannesson H."/>
        </authorList>
    </citation>
    <scope>NUCLEOTIDE SEQUENCE</scope>
    <source>
        <strain evidence="2">CBS 103.79</strain>
    </source>
</reference>
<dbReference type="EMBL" id="MU855483">
    <property type="protein sequence ID" value="KAK3902844.1"/>
    <property type="molecule type" value="Genomic_DNA"/>
</dbReference>
<comment type="caution">
    <text evidence="2">The sequence shown here is derived from an EMBL/GenBank/DDBJ whole genome shotgun (WGS) entry which is preliminary data.</text>
</comment>
<sequence>MKGVSTAGKAWVYFYRGKAWELEDLRGTELAAKKRFKEESAKRLRELYDQGVPFFSKAVFRHVLDQLNHCRANPDPPSPHIISIPTLNDSAVECELETGVATETDDKDVELVIGHPHLHYRTFHHLTSPTDDIFWFSQTLAYAPTILEYPMAARHVSTGVIPPPDDSADAAQVREKLAKGIAAWEASAECARLRGVFEAGKIGRVTKIAAFACSTMAVKDDDRANPVAQHAAVLMLRELFARRGAGEVRCLAQDPMYRPADVEVLQELGVEVLEDPRGFLEVDEETVVVCVAPNVPVRQVVADIARPVAMVWGTVKGEVEAREWWERERPGQDLEGMYSGSTDPDSPRLRDMVEKEYVEAWRFGDKGPFGRQAVYIRRAEKAEGPSMGNRNA</sequence>
<proteinExistence type="predicted"/>
<keyword evidence="3" id="KW-1185">Reference proteome</keyword>
<protein>
    <recommendedName>
        <fullName evidence="1">SRR1-like domain-containing protein</fullName>
    </recommendedName>
</protein>
<dbReference type="PANTHER" id="PTHR42080">
    <property type="entry name" value="SRR1 DOMAIN-CONTAINING PROTEIN"/>
    <property type="match status" value="1"/>
</dbReference>
<feature type="domain" description="SRR1-like" evidence="1">
    <location>
        <begin position="221"/>
        <end position="305"/>
    </location>
</feature>
<accession>A0AAN6MLJ2</accession>
<dbReference type="Proteomes" id="UP001303889">
    <property type="component" value="Unassembled WGS sequence"/>
</dbReference>
<evidence type="ECO:0000259" key="1">
    <source>
        <dbReference type="Pfam" id="PF07985"/>
    </source>
</evidence>
<organism evidence="2 3">
    <name type="scientific">Staphylotrichum tortipilum</name>
    <dbReference type="NCBI Taxonomy" id="2831512"/>
    <lineage>
        <taxon>Eukaryota</taxon>
        <taxon>Fungi</taxon>
        <taxon>Dikarya</taxon>
        <taxon>Ascomycota</taxon>
        <taxon>Pezizomycotina</taxon>
        <taxon>Sordariomycetes</taxon>
        <taxon>Sordariomycetidae</taxon>
        <taxon>Sordariales</taxon>
        <taxon>Chaetomiaceae</taxon>
        <taxon>Staphylotrichum</taxon>
    </lineage>
</organism>
<name>A0AAN6MLJ2_9PEZI</name>
<dbReference type="Pfam" id="PF07985">
    <property type="entry name" value="SRR1"/>
    <property type="match status" value="1"/>
</dbReference>